<dbReference type="OrthoDB" id="361494at2759"/>
<dbReference type="Proteomes" id="UP000654370">
    <property type="component" value="Unassembled WGS sequence"/>
</dbReference>
<evidence type="ECO:0000256" key="2">
    <source>
        <dbReference type="ARBA" id="ARBA00022737"/>
    </source>
</evidence>
<dbReference type="GO" id="GO:0000209">
    <property type="term" value="P:protein polyubiquitination"/>
    <property type="evidence" value="ECO:0007669"/>
    <property type="project" value="TreeGrafter"/>
</dbReference>
<dbReference type="PROSITE" id="PS50082">
    <property type="entry name" value="WD_REPEATS_2"/>
    <property type="match status" value="4"/>
</dbReference>
<sequence length="414" mass="46953">MNSALHAREYGIVRPQTLHRAEITRRIYSLELSRLKEVARVHHGWFSNVLVDHYNSRSQKPNPLTLAGAYSIRFQISLLSAGADSEIHIYDIEEQPVNKKIWKIPSIARVAKKDRQKFGVSSVAWYPFDTGMFISSSFDNTINVWDTNLMKSACTFDLEEKVFSQSISPIASHCLVAGRHTSYCASADPRVRLCDLRSGAFTHSLTGHHGSVMATQWSTRYEHMLITGGSDCTIRVWDIRKAAACIMSFDQYNTENGDPLSSTNQAHNRPINGLAFSPDGFYILSLGMDEKIRLWDAYTGRNTLVNYGSHLRNRSNLTIKPLVVNERIWPPLIFVPSDDHQVLAFDMLDGRLVKRLRGAYGRVTSVDKRPGKEELYSASKDQEILVWEAPRPDIERDDKTPEAEMDAWSSDDED</sequence>
<gene>
    <name evidence="7" type="ORF">INT43_005340</name>
</gene>
<keyword evidence="8" id="KW-1185">Reference proteome</keyword>
<dbReference type="SMART" id="SM00320">
    <property type="entry name" value="WD40"/>
    <property type="match status" value="5"/>
</dbReference>
<feature type="region of interest" description="Disordered" evidence="6">
    <location>
        <begin position="389"/>
        <end position="414"/>
    </location>
</feature>
<evidence type="ECO:0000313" key="8">
    <source>
        <dbReference type="Proteomes" id="UP000654370"/>
    </source>
</evidence>
<comment type="caution">
    <text evidence="7">The sequence shown here is derived from an EMBL/GenBank/DDBJ whole genome shotgun (WGS) entry which is preliminary data.</text>
</comment>
<dbReference type="PROSITE" id="PS50294">
    <property type="entry name" value="WD_REPEATS_REGION"/>
    <property type="match status" value="2"/>
</dbReference>
<feature type="repeat" description="WD" evidence="5">
    <location>
        <begin position="205"/>
        <end position="240"/>
    </location>
</feature>
<dbReference type="Pfam" id="PF00400">
    <property type="entry name" value="WD40"/>
    <property type="match status" value="3"/>
</dbReference>
<evidence type="ECO:0000256" key="4">
    <source>
        <dbReference type="ARBA" id="ARBA00023204"/>
    </source>
</evidence>
<evidence type="ECO:0000256" key="1">
    <source>
        <dbReference type="ARBA" id="ARBA00022574"/>
    </source>
</evidence>
<feature type="repeat" description="WD" evidence="5">
    <location>
        <begin position="120"/>
        <end position="146"/>
    </location>
</feature>
<name>A0A8H7UC42_MORIS</name>
<dbReference type="PANTHER" id="PTHR46202:SF1">
    <property type="entry name" value="DNA EXCISION REPAIR PROTEIN ERCC-8"/>
    <property type="match status" value="1"/>
</dbReference>
<dbReference type="InterPro" id="IPR042238">
    <property type="entry name" value="Rad28/ERCC8/Ckn1/ATCSA-1"/>
</dbReference>
<dbReference type="SUPFAM" id="SSF50978">
    <property type="entry name" value="WD40 repeat-like"/>
    <property type="match status" value="1"/>
</dbReference>
<accession>A0A8H7UC42</accession>
<keyword evidence="1 5" id="KW-0853">WD repeat</keyword>
<dbReference type="GO" id="GO:0000109">
    <property type="term" value="C:nucleotide-excision repair complex"/>
    <property type="evidence" value="ECO:0007669"/>
    <property type="project" value="TreeGrafter"/>
</dbReference>
<evidence type="ECO:0000256" key="3">
    <source>
        <dbReference type="ARBA" id="ARBA00022763"/>
    </source>
</evidence>
<feature type="repeat" description="WD" evidence="5">
    <location>
        <begin position="264"/>
        <end position="305"/>
    </location>
</feature>
<feature type="compositionally biased region" description="Acidic residues" evidence="6">
    <location>
        <begin position="403"/>
        <end position="414"/>
    </location>
</feature>
<dbReference type="GO" id="GO:0043161">
    <property type="term" value="P:proteasome-mediated ubiquitin-dependent protein catabolic process"/>
    <property type="evidence" value="ECO:0007669"/>
    <property type="project" value="TreeGrafter"/>
</dbReference>
<dbReference type="InterPro" id="IPR015943">
    <property type="entry name" value="WD40/YVTN_repeat-like_dom_sf"/>
</dbReference>
<dbReference type="PROSITE" id="PS00678">
    <property type="entry name" value="WD_REPEATS_1"/>
    <property type="match status" value="1"/>
</dbReference>
<dbReference type="PANTHER" id="PTHR46202">
    <property type="entry name" value="DNA EXCISION REPAIR PROTEIN ERCC-8"/>
    <property type="match status" value="1"/>
</dbReference>
<evidence type="ECO:0000256" key="6">
    <source>
        <dbReference type="SAM" id="MobiDB-lite"/>
    </source>
</evidence>
<evidence type="ECO:0008006" key="9">
    <source>
        <dbReference type="Google" id="ProtNLM"/>
    </source>
</evidence>
<feature type="compositionally biased region" description="Basic and acidic residues" evidence="6">
    <location>
        <begin position="390"/>
        <end position="402"/>
    </location>
</feature>
<protein>
    <recommendedName>
        <fullName evidence="9">DNA excision repair protein ERCC-8</fullName>
    </recommendedName>
</protein>
<proteinExistence type="predicted"/>
<dbReference type="PRINTS" id="PR00320">
    <property type="entry name" value="GPROTEINBRPT"/>
</dbReference>
<dbReference type="GO" id="GO:0031464">
    <property type="term" value="C:Cul4A-RING E3 ubiquitin ligase complex"/>
    <property type="evidence" value="ECO:0007669"/>
    <property type="project" value="TreeGrafter"/>
</dbReference>
<dbReference type="InterPro" id="IPR020472">
    <property type="entry name" value="WD40_PAC1"/>
</dbReference>
<keyword evidence="4" id="KW-0234">DNA repair</keyword>
<keyword evidence="3" id="KW-0227">DNA damage</keyword>
<organism evidence="7 8">
    <name type="scientific">Mortierella isabellina</name>
    <name type="common">Filamentous fungus</name>
    <name type="synonym">Umbelopsis isabellina</name>
    <dbReference type="NCBI Taxonomy" id="91625"/>
    <lineage>
        <taxon>Eukaryota</taxon>
        <taxon>Fungi</taxon>
        <taxon>Fungi incertae sedis</taxon>
        <taxon>Mucoromycota</taxon>
        <taxon>Mucoromycotina</taxon>
        <taxon>Umbelopsidomycetes</taxon>
        <taxon>Umbelopsidales</taxon>
        <taxon>Umbelopsidaceae</taxon>
        <taxon>Umbelopsis</taxon>
    </lineage>
</organism>
<dbReference type="GO" id="GO:0006283">
    <property type="term" value="P:transcription-coupled nucleotide-excision repair"/>
    <property type="evidence" value="ECO:0007669"/>
    <property type="project" value="InterPro"/>
</dbReference>
<dbReference type="Gene3D" id="2.130.10.10">
    <property type="entry name" value="YVTN repeat-like/Quinoprotein amine dehydrogenase"/>
    <property type="match status" value="1"/>
</dbReference>
<feature type="repeat" description="WD" evidence="5">
    <location>
        <begin position="356"/>
        <end position="388"/>
    </location>
</feature>
<reference evidence="7" key="1">
    <citation type="submission" date="2020-12" db="EMBL/GenBank/DDBJ databases">
        <title>Metabolic potential, ecology and presence of endohyphal bacteria is reflected in genomic diversity of Mucoromycotina.</title>
        <authorList>
            <person name="Muszewska A."/>
            <person name="Okrasinska A."/>
            <person name="Steczkiewicz K."/>
            <person name="Drgas O."/>
            <person name="Orlowska M."/>
            <person name="Perlinska-Lenart U."/>
            <person name="Aleksandrzak-Piekarczyk T."/>
            <person name="Szatraj K."/>
            <person name="Zielenkiewicz U."/>
            <person name="Pilsyk S."/>
            <person name="Malc E."/>
            <person name="Mieczkowski P."/>
            <person name="Kruszewska J.S."/>
            <person name="Biernat P."/>
            <person name="Pawlowska J."/>
        </authorList>
    </citation>
    <scope>NUCLEOTIDE SEQUENCE</scope>
    <source>
        <strain evidence="7">WA0000067209</strain>
    </source>
</reference>
<dbReference type="InterPro" id="IPR001680">
    <property type="entry name" value="WD40_rpt"/>
</dbReference>
<evidence type="ECO:0000256" key="5">
    <source>
        <dbReference type="PROSITE-ProRule" id="PRU00221"/>
    </source>
</evidence>
<dbReference type="InterPro" id="IPR036322">
    <property type="entry name" value="WD40_repeat_dom_sf"/>
</dbReference>
<keyword evidence="2" id="KW-0677">Repeat</keyword>
<dbReference type="AlphaFoldDB" id="A0A8H7UC42"/>
<evidence type="ECO:0000313" key="7">
    <source>
        <dbReference type="EMBL" id="KAG2176107.1"/>
    </source>
</evidence>
<dbReference type="InterPro" id="IPR019775">
    <property type="entry name" value="WD40_repeat_CS"/>
</dbReference>
<dbReference type="EMBL" id="JAEPQZ010000010">
    <property type="protein sequence ID" value="KAG2176107.1"/>
    <property type="molecule type" value="Genomic_DNA"/>
</dbReference>